<feature type="domain" description="SF3 helicase" evidence="4">
    <location>
        <begin position="150"/>
        <end position="306"/>
    </location>
</feature>
<evidence type="ECO:0000256" key="3">
    <source>
        <dbReference type="ARBA" id="ARBA00022840"/>
    </source>
</evidence>
<dbReference type="PROSITE" id="PS51206">
    <property type="entry name" value="SF3_HELICASE_1"/>
    <property type="match status" value="1"/>
</dbReference>
<dbReference type="NCBIfam" id="TIGR01613">
    <property type="entry name" value="primase_Cterm"/>
    <property type="match status" value="1"/>
</dbReference>
<dbReference type="GO" id="GO:0016787">
    <property type="term" value="F:hydrolase activity"/>
    <property type="evidence" value="ECO:0007669"/>
    <property type="project" value="UniProtKB-KW"/>
</dbReference>
<keyword evidence="3" id="KW-0067">ATP-binding</keyword>
<dbReference type="Gene3D" id="1.10.10.10">
    <property type="entry name" value="Winged helix-like DNA-binding domain superfamily/Winged helix DNA-binding domain"/>
    <property type="match status" value="1"/>
</dbReference>
<name>A0A6M3IZP8_9ZZZZ</name>
<sequence length="462" mass="53235">MSYPQNIAMSFVEQTKGIKYWNGKYYIYNGGCYDPLSDDDFDSLLISFLETKYNDMAHTSALLTNITRNIKGRTKICDGQENNSWLNGSHKEAIAFKNGLLITTKDGVAVLEKHDPDFFTLSKLPYDYDPKAKCPRWLKFLDEVMEGDKERIELLQQWSKYILGNNVKEHIFLLLVGNSGTGKSTFISLMHHLVGIENVANVPLARFGDRFSLSSLVGKKLNTFAETSKEISRQEEEKLKAYSTGDRQMFERKNKDVFFSFPTAKLVFATNELPQFHDKTDALWDRMRYVPFDVKFRGTAKQDKDLKDKLFNELPGIFNWANSADISKGIINPKPCKEAVNQYKRDSNPARAFLEENYVAGDGYVETQKLFLLYEQYCKATSCPSVNKFEFGKTLSYVFPDIKIGKTPMKNGERCPAYYGLVEKEYDSSGINENKDKKKMVRLLVPEIEDYYVDEDGREWYK</sequence>
<gene>
    <name evidence="5" type="ORF">MM415B00647_0002</name>
</gene>
<dbReference type="SUPFAM" id="SSF52540">
    <property type="entry name" value="P-loop containing nucleoside triphosphate hydrolases"/>
    <property type="match status" value="1"/>
</dbReference>
<dbReference type="Pfam" id="PF19263">
    <property type="entry name" value="DUF5906"/>
    <property type="match status" value="1"/>
</dbReference>
<dbReference type="SUPFAM" id="SSF46785">
    <property type="entry name" value="Winged helix' DNA-binding domain"/>
    <property type="match status" value="1"/>
</dbReference>
<dbReference type="PANTHER" id="PTHR35372:SF2">
    <property type="entry name" value="SF3 HELICASE DOMAIN-CONTAINING PROTEIN"/>
    <property type="match status" value="1"/>
</dbReference>
<protein>
    <submittedName>
        <fullName evidence="5">Putative DNA primase</fullName>
    </submittedName>
</protein>
<dbReference type="InterPro" id="IPR036388">
    <property type="entry name" value="WH-like_DNA-bd_sf"/>
</dbReference>
<accession>A0A6M3IZP8</accession>
<dbReference type="SMART" id="SM00885">
    <property type="entry name" value="D5_N"/>
    <property type="match status" value="1"/>
</dbReference>
<reference evidence="5" key="1">
    <citation type="submission" date="2020-03" db="EMBL/GenBank/DDBJ databases">
        <title>The deep terrestrial virosphere.</title>
        <authorList>
            <person name="Holmfeldt K."/>
            <person name="Nilsson E."/>
            <person name="Simone D."/>
            <person name="Lopez-Fernandez M."/>
            <person name="Wu X."/>
            <person name="de Brujin I."/>
            <person name="Lundin D."/>
            <person name="Andersson A."/>
            <person name="Bertilsson S."/>
            <person name="Dopson M."/>
        </authorList>
    </citation>
    <scope>NUCLEOTIDE SEQUENCE</scope>
    <source>
        <strain evidence="5">MM415B00647</strain>
    </source>
</reference>
<dbReference type="Gene3D" id="3.40.50.300">
    <property type="entry name" value="P-loop containing nucleotide triphosphate hydrolases"/>
    <property type="match status" value="1"/>
</dbReference>
<evidence type="ECO:0000256" key="1">
    <source>
        <dbReference type="ARBA" id="ARBA00022741"/>
    </source>
</evidence>
<dbReference type="InterPro" id="IPR045455">
    <property type="entry name" value="NrS-1_pol-like_helicase"/>
</dbReference>
<dbReference type="AlphaFoldDB" id="A0A6M3IZP8"/>
<dbReference type="PANTHER" id="PTHR35372">
    <property type="entry name" value="ATP BINDING PROTEIN-RELATED"/>
    <property type="match status" value="1"/>
</dbReference>
<proteinExistence type="predicted"/>
<dbReference type="InterPro" id="IPR036390">
    <property type="entry name" value="WH_DNA-bd_sf"/>
</dbReference>
<dbReference type="GO" id="GO:0005524">
    <property type="term" value="F:ATP binding"/>
    <property type="evidence" value="ECO:0007669"/>
    <property type="project" value="UniProtKB-KW"/>
</dbReference>
<organism evidence="5">
    <name type="scientific">viral metagenome</name>
    <dbReference type="NCBI Taxonomy" id="1070528"/>
    <lineage>
        <taxon>unclassified sequences</taxon>
        <taxon>metagenomes</taxon>
        <taxon>organismal metagenomes</taxon>
    </lineage>
</organism>
<dbReference type="InterPro" id="IPR027417">
    <property type="entry name" value="P-loop_NTPase"/>
</dbReference>
<dbReference type="InterPro" id="IPR051620">
    <property type="entry name" value="ORF904-like_C"/>
</dbReference>
<dbReference type="InterPro" id="IPR014818">
    <property type="entry name" value="Phage/plasmid_primase_P4_C"/>
</dbReference>
<dbReference type="EMBL" id="MT141491">
    <property type="protein sequence ID" value="QJA63129.1"/>
    <property type="molecule type" value="Genomic_DNA"/>
</dbReference>
<evidence type="ECO:0000256" key="2">
    <source>
        <dbReference type="ARBA" id="ARBA00022801"/>
    </source>
</evidence>
<evidence type="ECO:0000259" key="4">
    <source>
        <dbReference type="PROSITE" id="PS51206"/>
    </source>
</evidence>
<keyword evidence="2" id="KW-0378">Hydrolase</keyword>
<keyword evidence="1" id="KW-0547">Nucleotide-binding</keyword>
<evidence type="ECO:0000313" key="5">
    <source>
        <dbReference type="EMBL" id="QJA63129.1"/>
    </source>
</evidence>
<dbReference type="InterPro" id="IPR006500">
    <property type="entry name" value="Helicase_put_C_phage/plasmid"/>
</dbReference>
<dbReference type="Pfam" id="PF08706">
    <property type="entry name" value="D5_N"/>
    <property type="match status" value="1"/>
</dbReference>
<dbReference type="InterPro" id="IPR014015">
    <property type="entry name" value="Helicase_SF3_DNA-vir"/>
</dbReference>